<reference evidence="4" key="1">
    <citation type="submission" date="2018-08" db="EMBL/GenBank/DDBJ databases">
        <title>Murine metabolic-syndrome-specific gut microbial biobank.</title>
        <authorList>
            <person name="Liu C."/>
        </authorList>
    </citation>
    <scope>NUCLEOTIDE SEQUENCE [LARGE SCALE GENOMIC DNA]</scope>
    <source>
        <strain evidence="4">Z82</strain>
    </source>
</reference>
<dbReference type="CDD" id="cd03354">
    <property type="entry name" value="LbH_SAT"/>
    <property type="match status" value="1"/>
</dbReference>
<dbReference type="SUPFAM" id="SSF51161">
    <property type="entry name" value="Trimeric LpxA-like enzymes"/>
    <property type="match status" value="1"/>
</dbReference>
<dbReference type="GO" id="GO:0008652">
    <property type="term" value="P:amino acid biosynthetic process"/>
    <property type="evidence" value="ECO:0007669"/>
    <property type="project" value="UniProtKB-KW"/>
</dbReference>
<accession>A0A7C9NRV8</accession>
<dbReference type="EMBL" id="QWKH01000003">
    <property type="protein sequence ID" value="NBI33629.1"/>
    <property type="molecule type" value="Genomic_DNA"/>
</dbReference>
<organism evidence="4">
    <name type="scientific">Muribaculaceae bacterium Z82</name>
    <dbReference type="NCBI Taxonomy" id="2304548"/>
    <lineage>
        <taxon>Bacteria</taxon>
        <taxon>Pseudomonadati</taxon>
        <taxon>Bacteroidota</taxon>
        <taxon>Bacteroidia</taxon>
        <taxon>Bacteroidales</taxon>
        <taxon>Muribaculaceae</taxon>
    </lineage>
</organism>
<evidence type="ECO:0000256" key="1">
    <source>
        <dbReference type="ARBA" id="ARBA00022605"/>
    </source>
</evidence>
<dbReference type="Gene3D" id="1.10.3130.10">
    <property type="entry name" value="serine acetyltransferase, domain 1"/>
    <property type="match status" value="1"/>
</dbReference>
<sequence length="317" mass="34626">MFGEDLERIVARIEKNYEADEIFFTKPGRRFPNRTAIKGIITELRRVMFPGYFGQEMLTSSTSPSYFIGQTLIEVERALREQLVLAFAYTATDAASGAGSSCDDDCRPCRFCSDDEVQKRADEVCAAFFNELPEIQRVLLTDVQALFDGDPAAGSKEEVIFTYPGLYAIYVYRIAHVLFQQDVPILPRVMTEIAHSSTGIDIGAGAHIGEYFFIDHGTGVVIGETTTIGDHVKLYQGVTLGALSTRGGQRLSGVKRHPTIENNVTIYSNASVLGGETVIGEGSVIAGSTFITASVPPHSRVSVKAQEVTVRRPGELD</sequence>
<keyword evidence="2 4" id="KW-0808">Transferase</keyword>
<comment type="caution">
    <text evidence="4">The sequence shown here is derived from an EMBL/GenBank/DDBJ whole genome shotgun (WGS) entry which is preliminary data.</text>
</comment>
<dbReference type="InterPro" id="IPR011004">
    <property type="entry name" value="Trimer_LpxA-like_sf"/>
</dbReference>
<dbReference type="InterPro" id="IPR045304">
    <property type="entry name" value="LbH_SAT"/>
</dbReference>
<evidence type="ECO:0000256" key="3">
    <source>
        <dbReference type="ARBA" id="ARBA00023315"/>
    </source>
</evidence>
<keyword evidence="3" id="KW-0012">Acyltransferase</keyword>
<dbReference type="GO" id="GO:0016746">
    <property type="term" value="F:acyltransferase activity"/>
    <property type="evidence" value="ECO:0007669"/>
    <property type="project" value="UniProtKB-KW"/>
</dbReference>
<protein>
    <submittedName>
        <fullName evidence="4">Serine acetyltransferase</fullName>
    </submittedName>
</protein>
<dbReference type="AlphaFoldDB" id="A0A7C9NRV8"/>
<proteinExistence type="predicted"/>
<gene>
    <name evidence="4" type="ORF">D1639_00965</name>
</gene>
<evidence type="ECO:0000313" key="4">
    <source>
        <dbReference type="EMBL" id="NBI33629.1"/>
    </source>
</evidence>
<dbReference type="PANTHER" id="PTHR42811">
    <property type="entry name" value="SERINE ACETYLTRANSFERASE"/>
    <property type="match status" value="1"/>
</dbReference>
<evidence type="ECO:0000256" key="2">
    <source>
        <dbReference type="ARBA" id="ARBA00022679"/>
    </source>
</evidence>
<dbReference type="Gene3D" id="2.160.10.10">
    <property type="entry name" value="Hexapeptide repeat proteins"/>
    <property type="match status" value="1"/>
</dbReference>
<keyword evidence="1" id="KW-0028">Amino-acid biosynthesis</keyword>
<dbReference type="InterPro" id="IPR042122">
    <property type="entry name" value="Ser_AcTrfase_N_sf"/>
</dbReference>
<name>A0A7C9NRV8_9BACT</name>